<comment type="caution">
    <text evidence="7">The sequence shown here is derived from an EMBL/GenBank/DDBJ whole genome shotgun (WGS) entry which is preliminary data.</text>
</comment>
<dbReference type="Pfam" id="PF22740">
    <property type="entry name" value="PapZ_C"/>
    <property type="match status" value="1"/>
</dbReference>
<dbReference type="InterPro" id="IPR005337">
    <property type="entry name" value="RapZ-like"/>
</dbReference>
<feature type="binding site" evidence="4">
    <location>
        <begin position="69"/>
        <end position="72"/>
    </location>
    <ligand>
        <name>GTP</name>
        <dbReference type="ChEBI" id="CHEBI:37565"/>
    </ligand>
</feature>
<dbReference type="PIRSF" id="PIRSF005052">
    <property type="entry name" value="P-loopkin"/>
    <property type="match status" value="1"/>
</dbReference>
<dbReference type="HAMAP" id="MF_00636">
    <property type="entry name" value="RapZ_like"/>
    <property type="match status" value="1"/>
</dbReference>
<dbReference type="EMBL" id="JADKPN010000011">
    <property type="protein sequence ID" value="MBF4764769.1"/>
    <property type="molecule type" value="Genomic_DNA"/>
</dbReference>
<dbReference type="AlphaFoldDB" id="A0A930VC20"/>
<dbReference type="Pfam" id="PF03668">
    <property type="entry name" value="RapZ-like_N"/>
    <property type="match status" value="1"/>
</dbReference>
<reference evidence="7" key="1">
    <citation type="submission" date="2020-11" db="EMBL/GenBank/DDBJ databases">
        <title>Nocardioides sp. nov., isolated from Soil of Cynanchum wilfordii Hemsley rhizosphere.</title>
        <authorList>
            <person name="Lee J.-S."/>
            <person name="Suh M.K."/>
            <person name="Kim J.-S."/>
        </authorList>
    </citation>
    <scope>NUCLEOTIDE SEQUENCE</scope>
    <source>
        <strain evidence="7">KCTC 19275</strain>
    </source>
</reference>
<dbReference type="NCBIfam" id="NF003828">
    <property type="entry name" value="PRK05416.1"/>
    <property type="match status" value="1"/>
</dbReference>
<dbReference type="PANTHER" id="PTHR30448:SF0">
    <property type="entry name" value="RNASE ADAPTER PROTEIN RAPZ"/>
    <property type="match status" value="1"/>
</dbReference>
<dbReference type="GO" id="GO:0005525">
    <property type="term" value="F:GTP binding"/>
    <property type="evidence" value="ECO:0007669"/>
    <property type="project" value="UniProtKB-UniRule"/>
</dbReference>
<feature type="domain" description="RapZ C-terminal" evidence="6">
    <location>
        <begin position="171"/>
        <end position="290"/>
    </location>
</feature>
<sequence length="293" mass="31918">MSSSVIEFEAGELVVVTGMTGAGRSTAAKELEDLGFFVVDNLPPGLLREIVRLVDESSGPEQRIAVVVDVRSGSFFESLHANLAHGATGRHTTLLFLDATDDVLVRRQEAARRPHPLQGSGRLLDGLQRERAVLADLRSDADLVIDTSNLNVHQLTSRIRESFGDPDATRLQINVISFGFKYGIPADADFVADMRFLPNPHWQPKLRPKSGLDPDVADYVKGQPGAIQFLAAYLPVLEGVAMGYLAEGKRFMTIAIGCTGGKHRSVAMAQEITRRLSDAGYDVSTVHRDLGRE</sequence>
<dbReference type="Gene3D" id="3.40.50.300">
    <property type="entry name" value="P-loop containing nucleotide triphosphate hydrolases"/>
    <property type="match status" value="1"/>
</dbReference>
<name>A0A930VC20_9ACTN</name>
<proteinExistence type="inferred from homology"/>
<evidence type="ECO:0000256" key="1">
    <source>
        <dbReference type="ARBA" id="ARBA00022741"/>
    </source>
</evidence>
<feature type="binding site" evidence="4">
    <location>
        <begin position="18"/>
        <end position="25"/>
    </location>
    <ligand>
        <name>ATP</name>
        <dbReference type="ChEBI" id="CHEBI:30616"/>
    </ligand>
</feature>
<accession>A0A930VC20</accession>
<dbReference type="InterPro" id="IPR053931">
    <property type="entry name" value="RapZ_C"/>
</dbReference>
<dbReference type="RefSeq" id="WP_194707957.1">
    <property type="nucleotide sequence ID" value="NZ_JADKPN010000011.1"/>
</dbReference>
<dbReference type="SUPFAM" id="SSF52540">
    <property type="entry name" value="P-loop containing nucleoside triphosphate hydrolases"/>
    <property type="match status" value="1"/>
</dbReference>
<gene>
    <name evidence="7" type="primary">rapZ</name>
    <name evidence="7" type="ORF">ISU07_16675</name>
</gene>
<dbReference type="Proteomes" id="UP000640489">
    <property type="component" value="Unassembled WGS sequence"/>
</dbReference>
<evidence type="ECO:0000313" key="7">
    <source>
        <dbReference type="EMBL" id="MBF4764769.1"/>
    </source>
</evidence>
<organism evidence="7 8">
    <name type="scientific">Nocardioides islandensis</name>
    <dbReference type="NCBI Taxonomy" id="433663"/>
    <lineage>
        <taxon>Bacteria</taxon>
        <taxon>Bacillati</taxon>
        <taxon>Actinomycetota</taxon>
        <taxon>Actinomycetes</taxon>
        <taxon>Propionibacteriales</taxon>
        <taxon>Nocardioidaceae</taxon>
        <taxon>Nocardioides</taxon>
    </lineage>
</organism>
<evidence type="ECO:0000256" key="2">
    <source>
        <dbReference type="ARBA" id="ARBA00022840"/>
    </source>
</evidence>
<dbReference type="PANTHER" id="PTHR30448">
    <property type="entry name" value="RNASE ADAPTER PROTEIN RAPZ"/>
    <property type="match status" value="1"/>
</dbReference>
<evidence type="ECO:0000256" key="4">
    <source>
        <dbReference type="HAMAP-Rule" id="MF_00636"/>
    </source>
</evidence>
<keyword evidence="2 4" id="KW-0067">ATP-binding</keyword>
<evidence type="ECO:0000256" key="3">
    <source>
        <dbReference type="ARBA" id="ARBA00023134"/>
    </source>
</evidence>
<protein>
    <submittedName>
        <fullName evidence="7">RNase adapter RapZ</fullName>
    </submittedName>
</protein>
<keyword evidence="3 4" id="KW-0342">GTP-binding</keyword>
<feature type="domain" description="RapZ-like N-terminal" evidence="5">
    <location>
        <begin position="12"/>
        <end position="164"/>
    </location>
</feature>
<evidence type="ECO:0000259" key="5">
    <source>
        <dbReference type="Pfam" id="PF03668"/>
    </source>
</evidence>
<keyword evidence="1 4" id="KW-0547">Nucleotide-binding</keyword>
<keyword evidence="8" id="KW-1185">Reference proteome</keyword>
<evidence type="ECO:0000259" key="6">
    <source>
        <dbReference type="Pfam" id="PF22740"/>
    </source>
</evidence>
<evidence type="ECO:0000313" key="8">
    <source>
        <dbReference type="Proteomes" id="UP000640489"/>
    </source>
</evidence>
<dbReference type="InterPro" id="IPR053930">
    <property type="entry name" value="RapZ-like_N"/>
</dbReference>
<dbReference type="InterPro" id="IPR027417">
    <property type="entry name" value="P-loop_NTPase"/>
</dbReference>
<dbReference type="GO" id="GO:0005524">
    <property type="term" value="F:ATP binding"/>
    <property type="evidence" value="ECO:0007669"/>
    <property type="project" value="UniProtKB-UniRule"/>
</dbReference>